<dbReference type="SUPFAM" id="SSF47240">
    <property type="entry name" value="Ferritin-like"/>
    <property type="match status" value="1"/>
</dbReference>
<dbReference type="GO" id="GO:0044754">
    <property type="term" value="C:autolysosome"/>
    <property type="evidence" value="ECO:0007669"/>
    <property type="project" value="UniProtKB-SubCell"/>
</dbReference>
<dbReference type="Gene3D" id="1.20.1260.10">
    <property type="match status" value="1"/>
</dbReference>
<dbReference type="InterPro" id="IPR009078">
    <property type="entry name" value="Ferritin-like_SF"/>
</dbReference>
<evidence type="ECO:0000256" key="4">
    <source>
        <dbReference type="ARBA" id="ARBA00047045"/>
    </source>
</evidence>
<proteinExistence type="predicted"/>
<comment type="subcellular location">
    <subcellularLocation>
        <location evidence="2">Autolysosome</location>
    </subcellularLocation>
</comment>
<dbReference type="AlphaFoldDB" id="A0A5N4C099"/>
<dbReference type="PANTHER" id="PTHR11431:SF47">
    <property type="entry name" value="FERRITIN LIGHT CHAIN"/>
    <property type="match status" value="1"/>
</dbReference>
<dbReference type="GO" id="GO:0006879">
    <property type="term" value="P:intracellular iron ion homeostasis"/>
    <property type="evidence" value="ECO:0007669"/>
    <property type="project" value="InterPro"/>
</dbReference>
<dbReference type="InterPro" id="IPR012347">
    <property type="entry name" value="Ferritin-like"/>
</dbReference>
<dbReference type="GO" id="GO:0008198">
    <property type="term" value="F:ferrous iron binding"/>
    <property type="evidence" value="ECO:0007669"/>
    <property type="project" value="TreeGrafter"/>
</dbReference>
<dbReference type="InterPro" id="IPR001519">
    <property type="entry name" value="Ferritin"/>
</dbReference>
<comment type="function">
    <text evidence="3">Stores iron in a soluble, non-toxic, readily available form. Important for iron homeostasis. Iron is taken up in the ferrous form and deposited as ferric hydroxides after oxidation. Also plays a role in delivery of iron to cells. Mediates iron uptake in capsule cells of the developing kidney. Delivery to lysosomes by the cargo receptor NCOA4 for autophagic degradation and release or iron.</text>
</comment>
<dbReference type="Proteomes" id="UP000299084">
    <property type="component" value="Unassembled WGS sequence"/>
</dbReference>
<evidence type="ECO:0000256" key="2">
    <source>
        <dbReference type="ARBA" id="ARBA00044942"/>
    </source>
</evidence>
<dbReference type="GO" id="GO:0008199">
    <property type="term" value="F:ferric iron binding"/>
    <property type="evidence" value="ECO:0007669"/>
    <property type="project" value="InterPro"/>
</dbReference>
<dbReference type="GO" id="GO:0006826">
    <property type="term" value="P:iron ion transport"/>
    <property type="evidence" value="ECO:0007669"/>
    <property type="project" value="InterPro"/>
</dbReference>
<evidence type="ECO:0000313" key="6">
    <source>
        <dbReference type="Proteomes" id="UP000299084"/>
    </source>
</evidence>
<keyword evidence="6" id="KW-1185">Reference proteome</keyword>
<comment type="subunit">
    <text evidence="4">Oligomer of 24 subunits. There are two types of subunits: L (light) chain and H (heavy) chain. The major chain can be light or heavy, depending on the species and tissue type. The functional molecule forms a roughly spherical shell with a diameter of 12 nm and contains a central cavity into which the insoluble mineral iron core is deposited. Interacts with NCOA4.</text>
</comment>
<evidence type="ECO:0000313" key="5">
    <source>
        <dbReference type="EMBL" id="KAB1252286.1"/>
    </source>
</evidence>
<evidence type="ECO:0000256" key="3">
    <source>
        <dbReference type="ARBA" id="ARBA00045578"/>
    </source>
</evidence>
<dbReference type="EMBL" id="JWIN03000051">
    <property type="protein sequence ID" value="KAB1252286.1"/>
    <property type="molecule type" value="Genomic_DNA"/>
</dbReference>
<reference evidence="5 6" key="1">
    <citation type="journal article" date="2019" name="Mol. Ecol. Resour.">
        <title>Improving Illumina assemblies with Hi-C and long reads: an example with the North African dromedary.</title>
        <authorList>
            <person name="Elbers J.P."/>
            <person name="Rogers M.F."/>
            <person name="Perelman P.L."/>
            <person name="Proskuryakova A.A."/>
            <person name="Serdyukova N.A."/>
            <person name="Johnson W.E."/>
            <person name="Horin P."/>
            <person name="Corander J."/>
            <person name="Murphy D."/>
            <person name="Burger P.A."/>
        </authorList>
    </citation>
    <scope>NUCLEOTIDE SEQUENCE [LARGE SCALE GENOMIC DNA]</scope>
    <source>
        <strain evidence="5">Drom800</strain>
        <tissue evidence="5">Blood</tissue>
    </source>
</reference>
<name>A0A5N4C099_CAMDR</name>
<accession>A0A5N4C099</accession>
<sequence length="125" mass="14207">MSYRIRQNYTTEAEAAVNSPVNMRLRASYTSLSISTTMMWLWKRYGSHRAHGKNLIRALLDLQALGSACEFLDSHLLDEEVKLLKKTAIAQLTPQPDGLQAGLGKYLFKKLTLKHYSEPLEPRSL</sequence>
<dbReference type="PANTHER" id="PTHR11431">
    <property type="entry name" value="FERRITIN"/>
    <property type="match status" value="1"/>
</dbReference>
<comment type="caution">
    <text evidence="5">The sequence shown here is derived from an EMBL/GenBank/DDBJ whole genome shotgun (WGS) entry which is preliminary data.</text>
</comment>
<evidence type="ECO:0000256" key="1">
    <source>
        <dbReference type="ARBA" id="ARBA00040044"/>
    </source>
</evidence>
<organism evidence="5 6">
    <name type="scientific">Camelus dromedarius</name>
    <name type="common">Dromedary</name>
    <name type="synonym">Arabian camel</name>
    <dbReference type="NCBI Taxonomy" id="9838"/>
    <lineage>
        <taxon>Eukaryota</taxon>
        <taxon>Metazoa</taxon>
        <taxon>Chordata</taxon>
        <taxon>Craniata</taxon>
        <taxon>Vertebrata</taxon>
        <taxon>Euteleostomi</taxon>
        <taxon>Mammalia</taxon>
        <taxon>Eutheria</taxon>
        <taxon>Laurasiatheria</taxon>
        <taxon>Artiodactyla</taxon>
        <taxon>Tylopoda</taxon>
        <taxon>Camelidae</taxon>
        <taxon>Camelus</taxon>
    </lineage>
</organism>
<gene>
    <name evidence="5" type="ORF">Cadr_000030114</name>
</gene>
<protein>
    <recommendedName>
        <fullName evidence="1">Ferritin light chain</fullName>
    </recommendedName>
</protein>